<dbReference type="SUPFAM" id="SSF47413">
    <property type="entry name" value="lambda repressor-like DNA-binding domains"/>
    <property type="match status" value="1"/>
</dbReference>
<dbReference type="AlphaFoldDB" id="A0A1M6VWS8"/>
<organism evidence="2 3">
    <name type="scientific">Anaerocolumna jejuensis DSM 15929</name>
    <dbReference type="NCBI Taxonomy" id="1121322"/>
    <lineage>
        <taxon>Bacteria</taxon>
        <taxon>Bacillati</taxon>
        <taxon>Bacillota</taxon>
        <taxon>Clostridia</taxon>
        <taxon>Lachnospirales</taxon>
        <taxon>Lachnospiraceae</taxon>
        <taxon>Anaerocolumna</taxon>
    </lineage>
</organism>
<dbReference type="GO" id="GO:0003677">
    <property type="term" value="F:DNA binding"/>
    <property type="evidence" value="ECO:0007669"/>
    <property type="project" value="UniProtKB-KW"/>
</dbReference>
<dbReference type="PROSITE" id="PS50943">
    <property type="entry name" value="HTH_CROC1"/>
    <property type="match status" value="1"/>
</dbReference>
<evidence type="ECO:0000259" key="1">
    <source>
        <dbReference type="PROSITE" id="PS50943"/>
    </source>
</evidence>
<dbReference type="Pfam" id="PF13560">
    <property type="entry name" value="HTH_31"/>
    <property type="match status" value="1"/>
</dbReference>
<dbReference type="OrthoDB" id="199610at2"/>
<proteinExistence type="predicted"/>
<dbReference type="STRING" id="1121322.SAMN02745136_03538"/>
<dbReference type="CDD" id="cd00093">
    <property type="entry name" value="HTH_XRE"/>
    <property type="match status" value="1"/>
</dbReference>
<protein>
    <submittedName>
        <fullName evidence="2">DNA-binding transcriptional regulator, XRE-family HTH domain</fullName>
    </submittedName>
</protein>
<dbReference type="SMART" id="SM00530">
    <property type="entry name" value="HTH_XRE"/>
    <property type="match status" value="1"/>
</dbReference>
<dbReference type="InterPro" id="IPR010982">
    <property type="entry name" value="Lambda_DNA-bd_dom_sf"/>
</dbReference>
<name>A0A1M6VWS8_9FIRM</name>
<reference evidence="2 3" key="1">
    <citation type="submission" date="2016-11" db="EMBL/GenBank/DDBJ databases">
        <authorList>
            <person name="Jaros S."/>
            <person name="Januszkiewicz K."/>
            <person name="Wedrychowicz H."/>
        </authorList>
    </citation>
    <scope>NUCLEOTIDE SEQUENCE [LARGE SCALE GENOMIC DNA]</scope>
    <source>
        <strain evidence="2 3">DSM 15929</strain>
    </source>
</reference>
<keyword evidence="3" id="KW-1185">Reference proteome</keyword>
<accession>A0A1M6VWS8</accession>
<dbReference type="EMBL" id="FRAC01000018">
    <property type="protein sequence ID" value="SHK85838.1"/>
    <property type="molecule type" value="Genomic_DNA"/>
</dbReference>
<evidence type="ECO:0000313" key="2">
    <source>
        <dbReference type="EMBL" id="SHK85838.1"/>
    </source>
</evidence>
<sequence>MSQWLYQDYTIGSALKKLRTRAGLSQEQVASQLQIMNCNVSRAMYAQMETGSYGIRISVLVALKQIFKAEYEEFFVDLP</sequence>
<gene>
    <name evidence="2" type="ORF">SAMN02745136_03538</name>
</gene>
<dbReference type="Proteomes" id="UP000184386">
    <property type="component" value="Unassembled WGS sequence"/>
</dbReference>
<dbReference type="InterPro" id="IPR001387">
    <property type="entry name" value="Cro/C1-type_HTH"/>
</dbReference>
<feature type="domain" description="HTH cro/C1-type" evidence="1">
    <location>
        <begin position="15"/>
        <end position="74"/>
    </location>
</feature>
<evidence type="ECO:0000313" key="3">
    <source>
        <dbReference type="Proteomes" id="UP000184386"/>
    </source>
</evidence>
<dbReference type="Gene3D" id="1.10.260.40">
    <property type="entry name" value="lambda repressor-like DNA-binding domains"/>
    <property type="match status" value="1"/>
</dbReference>
<dbReference type="RefSeq" id="WP_073278170.1">
    <property type="nucleotide sequence ID" value="NZ_FRAC01000018.1"/>
</dbReference>
<keyword evidence="2" id="KW-0238">DNA-binding</keyword>